<proteinExistence type="predicted"/>
<comment type="caution">
    <text evidence="2">The sequence shown here is derived from an EMBL/GenBank/DDBJ whole genome shotgun (WGS) entry which is preliminary data.</text>
</comment>
<evidence type="ECO:0000313" key="3">
    <source>
        <dbReference type="Proteomes" id="UP000249522"/>
    </source>
</evidence>
<evidence type="ECO:0000259" key="1">
    <source>
        <dbReference type="Pfam" id="PF01966"/>
    </source>
</evidence>
<dbReference type="Proteomes" id="UP000249522">
    <property type="component" value="Unassembled WGS sequence"/>
</dbReference>
<dbReference type="RefSeq" id="WP_111145318.1">
    <property type="nucleotide sequence ID" value="NZ_QKRB01000029.1"/>
</dbReference>
<name>A0A2W1LRW8_9BACL</name>
<keyword evidence="2" id="KW-0378">Hydrolase</keyword>
<dbReference type="GO" id="GO:0016787">
    <property type="term" value="F:hydrolase activity"/>
    <property type="evidence" value="ECO:0007669"/>
    <property type="project" value="UniProtKB-KW"/>
</dbReference>
<dbReference type="InterPro" id="IPR051094">
    <property type="entry name" value="Diverse_Catalytic_Enzymes"/>
</dbReference>
<dbReference type="OrthoDB" id="5295945at2"/>
<gene>
    <name evidence="2" type="ORF">DNH61_03605</name>
</gene>
<dbReference type="SUPFAM" id="SSF109604">
    <property type="entry name" value="HD-domain/PDEase-like"/>
    <property type="match status" value="1"/>
</dbReference>
<dbReference type="PANTHER" id="PTHR35795:SF1">
    <property type="entry name" value="BIS(5'-NUCLEOSYL)-TETRAPHOSPHATASE, SYMMETRICAL"/>
    <property type="match status" value="1"/>
</dbReference>
<dbReference type="Pfam" id="PF01966">
    <property type="entry name" value="HD"/>
    <property type="match status" value="1"/>
</dbReference>
<sequence length="203" mass="23381">MKVYDSLFIPNFTGDLRNDVNEFLIRNGHGETAEHCLKVGEESERIAVKFNEPADLALYAGYLHDISAVYPNEIRIEIARSLGIQVLPEEEIFPMIIHQKLSRQMSIDIFKITNEDVLNAVGCHTTLRKESTKLDRVLFVADKIAWDQKGSPPYLNELLAKLEVSLEHAAFEYISYLWSQREKLKVLHPWLADAYFELKTICE</sequence>
<protein>
    <submittedName>
        <fullName evidence="2">HAD family hydrolase</fullName>
    </submittedName>
</protein>
<dbReference type="AlphaFoldDB" id="A0A2W1LRW8"/>
<dbReference type="EMBL" id="QKRB01000029">
    <property type="protein sequence ID" value="PZD97234.1"/>
    <property type="molecule type" value="Genomic_DNA"/>
</dbReference>
<accession>A0A2W1LRW8</accession>
<organism evidence="2 3">
    <name type="scientific">Paenibacillus sambharensis</name>
    <dbReference type="NCBI Taxonomy" id="1803190"/>
    <lineage>
        <taxon>Bacteria</taxon>
        <taxon>Bacillati</taxon>
        <taxon>Bacillota</taxon>
        <taxon>Bacilli</taxon>
        <taxon>Bacillales</taxon>
        <taxon>Paenibacillaceae</taxon>
        <taxon>Paenibacillus</taxon>
    </lineage>
</organism>
<evidence type="ECO:0000313" key="2">
    <source>
        <dbReference type="EMBL" id="PZD97234.1"/>
    </source>
</evidence>
<dbReference type="Gene3D" id="1.10.3210.10">
    <property type="entry name" value="Hypothetical protein af1432"/>
    <property type="match status" value="1"/>
</dbReference>
<dbReference type="PANTHER" id="PTHR35795">
    <property type="entry name" value="SLR1885 PROTEIN"/>
    <property type="match status" value="1"/>
</dbReference>
<reference evidence="2 3" key="1">
    <citation type="submission" date="2018-06" db="EMBL/GenBank/DDBJ databases">
        <title>Paenibacillus imtechensis sp. nov.</title>
        <authorList>
            <person name="Pinnaka A.K."/>
            <person name="Singh H."/>
            <person name="Kaur M."/>
        </authorList>
    </citation>
    <scope>NUCLEOTIDE SEQUENCE [LARGE SCALE GENOMIC DNA]</scope>
    <source>
        <strain evidence="2 3">SMB1</strain>
    </source>
</reference>
<dbReference type="InterPro" id="IPR006674">
    <property type="entry name" value="HD_domain"/>
</dbReference>
<keyword evidence="3" id="KW-1185">Reference proteome</keyword>
<feature type="domain" description="HD" evidence="1">
    <location>
        <begin position="32"/>
        <end position="146"/>
    </location>
</feature>